<evidence type="ECO:0000256" key="1">
    <source>
        <dbReference type="ARBA" id="ARBA00008670"/>
    </source>
</evidence>
<dbReference type="GO" id="GO:0043382">
    <property type="term" value="P:positive regulation of memory T cell differentiation"/>
    <property type="evidence" value="ECO:0007669"/>
    <property type="project" value="Ensembl"/>
</dbReference>
<organism evidence="4">
    <name type="scientific">Rattus norvegicus</name>
    <name type="common">Rat</name>
    <dbReference type="NCBI Taxonomy" id="10116"/>
    <lineage>
        <taxon>Eukaryota</taxon>
        <taxon>Metazoa</taxon>
        <taxon>Chordata</taxon>
        <taxon>Craniata</taxon>
        <taxon>Vertebrata</taxon>
        <taxon>Euteleostomi</taxon>
        <taxon>Mammalia</taxon>
        <taxon>Eutheria</taxon>
        <taxon>Euarchontoglires</taxon>
        <taxon>Glires</taxon>
        <taxon>Rodentia</taxon>
        <taxon>Myomorpha</taxon>
        <taxon>Muroidea</taxon>
        <taxon>Muridae</taxon>
        <taxon>Murinae</taxon>
        <taxon>Rattus</taxon>
    </lineage>
</organism>
<dbReference type="GO" id="GO:0035712">
    <property type="term" value="P:T-helper 2 cell activation"/>
    <property type="evidence" value="ECO:0007669"/>
    <property type="project" value="Ensembl"/>
</dbReference>
<dbReference type="PANTHER" id="PTHR17534">
    <property type="entry name" value="OX40 LIGAND"/>
    <property type="match status" value="1"/>
</dbReference>
<dbReference type="GO" id="GO:0002215">
    <property type="term" value="P:defense response to nematode"/>
    <property type="evidence" value="ECO:0007669"/>
    <property type="project" value="Ensembl"/>
</dbReference>
<dbReference type="InterPro" id="IPR021184">
    <property type="entry name" value="TNF_CS"/>
</dbReference>
<dbReference type="RGD" id="619816">
    <property type="gene designation" value="Tnfsf4"/>
</dbReference>
<accession>A0A0U5JAD2</accession>
<dbReference type="GO" id="GO:0016020">
    <property type="term" value="C:membrane"/>
    <property type="evidence" value="ECO:0007669"/>
    <property type="project" value="InterPro"/>
</dbReference>
<reference evidence="4" key="4">
    <citation type="journal article" date="2019" name="Gene Rep">
        <title>Eutherian third-party data gene collections.</title>
        <authorList>
            <person name="Premzl M."/>
        </authorList>
    </citation>
    <scope>NUCLEOTIDE SEQUENCE</scope>
</reference>
<evidence type="ECO:0000313" key="5">
    <source>
        <dbReference type="EMBL" id="EDM09415.1"/>
    </source>
</evidence>
<keyword evidence="2" id="KW-0472">Membrane</keyword>
<dbReference type="GO" id="GO:0032753">
    <property type="term" value="P:positive regulation of interleukin-4 production"/>
    <property type="evidence" value="ECO:0007669"/>
    <property type="project" value="Ensembl"/>
</dbReference>
<dbReference type="GO" id="GO:0032722">
    <property type="term" value="P:positive regulation of chemokine production"/>
    <property type="evidence" value="ECO:0007669"/>
    <property type="project" value="Ensembl"/>
</dbReference>
<dbReference type="GO" id="GO:0032735">
    <property type="term" value="P:positive regulation of interleukin-12 production"/>
    <property type="evidence" value="ECO:0007669"/>
    <property type="project" value="Ensembl"/>
</dbReference>
<dbReference type="GO" id="GO:0046641">
    <property type="term" value="P:positive regulation of alpha-beta T cell proliferation"/>
    <property type="evidence" value="ECO:0007669"/>
    <property type="project" value="Ensembl"/>
</dbReference>
<dbReference type="GO" id="GO:0045630">
    <property type="term" value="P:positive regulation of T-helper 2 cell differentiation"/>
    <property type="evidence" value="ECO:0007669"/>
    <property type="project" value="Ensembl"/>
</dbReference>
<dbReference type="GO" id="GO:0050727">
    <property type="term" value="P:regulation of inflammatory response"/>
    <property type="evidence" value="ECO:0007669"/>
    <property type="project" value="Ensembl"/>
</dbReference>
<feature type="domain" description="THD" evidence="3">
    <location>
        <begin position="59"/>
        <end position="176"/>
    </location>
</feature>
<name>A0A0U5JAD2_RAT</name>
<dbReference type="SMR" id="A0A0U5JAD2"/>
<keyword evidence="2" id="KW-1133">Transmembrane helix</keyword>
<dbReference type="GO" id="GO:0008203">
    <property type="term" value="P:cholesterol metabolic process"/>
    <property type="evidence" value="ECO:0007669"/>
    <property type="project" value="Ensembl"/>
</dbReference>
<dbReference type="GO" id="GO:0002526">
    <property type="term" value="P:acute inflammatory response"/>
    <property type="evidence" value="ECO:0007669"/>
    <property type="project" value="Ensembl"/>
</dbReference>
<dbReference type="PANTHER" id="PTHR17534:SF4">
    <property type="entry name" value="TUMOR NECROSIS FACTOR LIGAND SUPERFAMILY MEMBER 4"/>
    <property type="match status" value="1"/>
</dbReference>
<dbReference type="CTD" id="7292"/>
<dbReference type="AlphaFoldDB" id="A0A0U5JAD2"/>
<proteinExistence type="evidence at transcript level"/>
<dbReference type="RefSeq" id="NP_446004.1">
    <property type="nucleotide sequence ID" value="NM_053552.2"/>
</dbReference>
<dbReference type="Gene3D" id="2.60.120.40">
    <property type="match status" value="1"/>
</dbReference>
<reference evidence="4" key="3">
    <citation type="journal article" date="2016" name="Immunogenetics">
        <title>Comparative genomic analysis of eutherian tumor necrosis factor ligand genes.</title>
        <authorList>
            <person name="Premzl M."/>
        </authorList>
    </citation>
    <scope>NUCLEOTIDE SEQUENCE</scope>
</reference>
<dbReference type="OMA" id="TTHNTSC"/>
<dbReference type="PROSITE" id="PS00251">
    <property type="entry name" value="THD_1"/>
    <property type="match status" value="1"/>
</dbReference>
<dbReference type="GO" id="GO:0002726">
    <property type="term" value="P:positive regulation of T cell cytokine production"/>
    <property type="evidence" value="ECO:0007669"/>
    <property type="project" value="Ensembl"/>
</dbReference>
<dbReference type="GO" id="GO:0030890">
    <property type="term" value="P:positive regulation of B cell proliferation"/>
    <property type="evidence" value="ECO:0007669"/>
    <property type="project" value="Ensembl"/>
</dbReference>
<dbReference type="InterPro" id="IPR042338">
    <property type="entry name" value="TNFSF4"/>
</dbReference>
<dbReference type="Proteomes" id="UP000234681">
    <property type="component" value="Chromosome 13"/>
</dbReference>
<dbReference type="EMBL" id="CH473958">
    <property type="protein sequence ID" value="EDM09415.1"/>
    <property type="molecule type" value="Genomic_DNA"/>
</dbReference>
<dbReference type="GO" id="GO:0032755">
    <property type="term" value="P:positive regulation of interleukin-6 production"/>
    <property type="evidence" value="ECO:0007669"/>
    <property type="project" value="Ensembl"/>
</dbReference>
<dbReference type="GeneID" id="89814"/>
<protein>
    <submittedName>
        <fullName evidence="5">Tumor necrosis factor (Ligand) superfamily, member 4</fullName>
    </submittedName>
    <submittedName>
        <fullName evidence="4">Tumor necrosis factor ligand 2b</fullName>
    </submittedName>
</protein>
<evidence type="ECO:0000313" key="4">
    <source>
        <dbReference type="EMBL" id="CTQ86174.1"/>
    </source>
</evidence>
<dbReference type="EMBL" id="LN874409">
    <property type="protein sequence ID" value="CTQ86174.1"/>
    <property type="molecule type" value="mRNA"/>
</dbReference>
<dbReference type="GO" id="GO:0032689">
    <property type="term" value="P:negative regulation of type II interferon production"/>
    <property type="evidence" value="ECO:0007669"/>
    <property type="project" value="Ensembl"/>
</dbReference>
<dbReference type="ExpressionAtlas" id="A0A0U5JAD2">
    <property type="expression patterns" value="baseline and differential"/>
</dbReference>
<dbReference type="GO" id="GO:1900281">
    <property type="term" value="P:positive regulation of CD4-positive, alpha-beta T cell costimulation"/>
    <property type="evidence" value="ECO:0007669"/>
    <property type="project" value="Ensembl"/>
</dbReference>
<dbReference type="GO" id="GO:0035709">
    <property type="term" value="P:memory T cell activation"/>
    <property type="evidence" value="ECO:0007669"/>
    <property type="project" value="Ensembl"/>
</dbReference>
<dbReference type="SMART" id="SM00207">
    <property type="entry name" value="TNF"/>
    <property type="match status" value="1"/>
</dbReference>
<dbReference type="GO" id="GO:0005164">
    <property type="term" value="F:tumor necrosis factor receptor binding"/>
    <property type="evidence" value="ECO:0007669"/>
    <property type="project" value="Ensembl"/>
</dbReference>
<dbReference type="InterPro" id="IPR008983">
    <property type="entry name" value="Tumour_necrosis_fac-like_dom"/>
</dbReference>
<dbReference type="GO" id="GO:0000122">
    <property type="term" value="P:negative regulation of transcription by RNA polymerase II"/>
    <property type="evidence" value="ECO:0007669"/>
    <property type="project" value="Ensembl"/>
</dbReference>
<reference evidence="5" key="1">
    <citation type="journal article" date="2005" name="Genome Res.">
        <title>Gene and alternative splicing annotation with AIR.</title>
        <authorList>
            <person name="Florea L."/>
            <person name="Di Francesco V."/>
            <person name="Miller J."/>
            <person name="Turner R."/>
            <person name="Yao A."/>
            <person name="Harris M."/>
            <person name="Walenz B."/>
            <person name="Mobarry C."/>
            <person name="Merkulov G.V."/>
            <person name="Charlab R."/>
            <person name="Dew I."/>
            <person name="Deng Z."/>
            <person name="Istrail S."/>
            <person name="Li P."/>
            <person name="Sutton G."/>
        </authorList>
    </citation>
    <scope>NUCLEOTIDE SEQUENCE</scope>
    <source>
        <strain evidence="5">BN</strain>
    </source>
</reference>
<dbReference type="GO" id="GO:2000570">
    <property type="term" value="P:positive regulation of T-helper 2 cell activation"/>
    <property type="evidence" value="ECO:0007669"/>
    <property type="project" value="Ensembl"/>
</dbReference>
<dbReference type="GO" id="GO:0032729">
    <property type="term" value="P:positive regulation of type II interferon production"/>
    <property type="evidence" value="ECO:0007669"/>
    <property type="project" value="Ensembl"/>
</dbReference>
<dbReference type="GO" id="GO:0032736">
    <property type="term" value="P:positive regulation of interleukin-13 production"/>
    <property type="evidence" value="ECO:0007669"/>
    <property type="project" value="Ensembl"/>
</dbReference>
<comment type="similarity">
    <text evidence="1">Belongs to the tumor necrosis factor family.</text>
</comment>
<dbReference type="PROSITE" id="PS50049">
    <property type="entry name" value="THD_2"/>
    <property type="match status" value="1"/>
</dbReference>
<dbReference type="GO" id="GO:0035783">
    <property type="term" value="P:CD4-positive, alpha-beta T cell costimulation"/>
    <property type="evidence" value="ECO:0007669"/>
    <property type="project" value="Ensembl"/>
</dbReference>
<gene>
    <name evidence="5 6" type="primary">Tnfsf4</name>
    <name evidence="4" type="synonym">Tnlg2b</name>
    <name evidence="5" type="ORF">rCG_46150</name>
</gene>
<dbReference type="OrthoDB" id="9424588at2759"/>
<evidence type="ECO:0000259" key="3">
    <source>
        <dbReference type="PROSITE" id="PS50049"/>
    </source>
</evidence>
<dbReference type="GO" id="GO:0032733">
    <property type="term" value="P:positive regulation of interleukin-10 production"/>
    <property type="evidence" value="ECO:0007669"/>
    <property type="project" value="Ensembl"/>
</dbReference>
<dbReference type="KEGG" id="rno:89814"/>
<dbReference type="GO" id="GO:0006955">
    <property type="term" value="P:immune response"/>
    <property type="evidence" value="ECO:0007669"/>
    <property type="project" value="InterPro"/>
</dbReference>
<dbReference type="GO" id="GO:0005125">
    <property type="term" value="F:cytokine activity"/>
    <property type="evidence" value="ECO:0007669"/>
    <property type="project" value="InterPro"/>
</dbReference>
<sequence length="199" mass="22190">MEGEGVQPPDENLENGSRPRFKWKKVLRLVVSGIKAAGLLLCVVYVCLQFSSSPAKDSPIQRLRAPVTGCEGGRLFIGTSKNEYETMEVQNNSVIINCDGLYLIHLKGSFFQEVKINLHFRKDRSPIFVPMLNNGQRVVFTVVTSLAFKDEVYLTVNASDTLCEHLQINDGELIIVQLTPNGYCAPERPYSSTVNQVPL</sequence>
<evidence type="ECO:0000256" key="2">
    <source>
        <dbReference type="SAM" id="Phobius"/>
    </source>
</evidence>
<feature type="transmembrane region" description="Helical" evidence="2">
    <location>
        <begin position="26"/>
        <end position="46"/>
    </location>
</feature>
<dbReference type="GO" id="GO:0035714">
    <property type="term" value="P:cellular response to nitrogen dioxide"/>
    <property type="evidence" value="ECO:0007669"/>
    <property type="project" value="Ensembl"/>
</dbReference>
<reference evidence="5" key="2">
    <citation type="submission" date="2005-09" db="EMBL/GenBank/DDBJ databases">
        <authorList>
            <person name="Mural R.J."/>
            <person name="Li P.W."/>
            <person name="Adams M.D."/>
            <person name="Amanatides P.G."/>
            <person name="Baden-Tillson H."/>
            <person name="Barnstead M."/>
            <person name="Chin S.H."/>
            <person name="Dew I."/>
            <person name="Evans C.A."/>
            <person name="Ferriera S."/>
            <person name="Flanigan M."/>
            <person name="Fosler C."/>
            <person name="Glodek A."/>
            <person name="Gu Z."/>
            <person name="Holt R.A."/>
            <person name="Jennings D."/>
            <person name="Kraft C.L."/>
            <person name="Lu F."/>
            <person name="Nguyen T."/>
            <person name="Nusskern D.R."/>
            <person name="Pfannkoch C.M."/>
            <person name="Sitter C."/>
            <person name="Sutton G.G."/>
            <person name="Venter J.C."/>
            <person name="Wang Z."/>
            <person name="Woodage T."/>
            <person name="Zheng X.H."/>
            <person name="Zhong F."/>
        </authorList>
    </citation>
    <scope>NUCLEOTIDE SEQUENCE</scope>
    <source>
        <strain evidence="5">BN</strain>
    </source>
</reference>
<keyword evidence="2" id="KW-0812">Transmembrane</keyword>
<dbReference type="GO" id="GO:2000568">
    <property type="term" value="P:positive regulation of memory T cell activation"/>
    <property type="evidence" value="ECO:0007669"/>
    <property type="project" value="Ensembl"/>
</dbReference>
<dbReference type="InterPro" id="IPR006052">
    <property type="entry name" value="TNF_dom"/>
</dbReference>
<dbReference type="GO" id="GO:0009615">
    <property type="term" value="P:response to virus"/>
    <property type="evidence" value="ECO:0007669"/>
    <property type="project" value="Ensembl"/>
</dbReference>
<dbReference type="GO" id="GO:2000572">
    <property type="term" value="P:positive regulation of interleukin-4-dependent isotype switching to IgE isotypes"/>
    <property type="evidence" value="ECO:0007669"/>
    <property type="project" value="Ensembl"/>
</dbReference>
<dbReference type="FunFam" id="2.60.120.40:FF:000039">
    <property type="entry name" value="Tumor necrosis factor (Ligand) superfamily member 4"/>
    <property type="match status" value="1"/>
</dbReference>
<dbReference type="GO" id="GO:0045590">
    <property type="term" value="P:negative regulation of regulatory T cell differentiation"/>
    <property type="evidence" value="ECO:0007669"/>
    <property type="project" value="Ensembl"/>
</dbReference>
<evidence type="ECO:0000313" key="6">
    <source>
        <dbReference type="RGD" id="619816"/>
    </source>
</evidence>
<dbReference type="SUPFAM" id="SSF49842">
    <property type="entry name" value="TNF-like"/>
    <property type="match status" value="1"/>
</dbReference>
<dbReference type="GO" id="GO:0045626">
    <property type="term" value="P:negative regulation of T-helper 1 cell differentiation"/>
    <property type="evidence" value="ECO:0007669"/>
    <property type="project" value="Ensembl"/>
</dbReference>